<dbReference type="RefSeq" id="WP_289268428.1">
    <property type="nucleotide sequence ID" value="NZ_OX365700.1"/>
</dbReference>
<keyword evidence="14" id="KW-0460">Magnesium</keyword>
<evidence type="ECO:0000259" key="25">
    <source>
        <dbReference type="Pfam" id="PF08245"/>
    </source>
</evidence>
<evidence type="ECO:0000256" key="9">
    <source>
        <dbReference type="ARBA" id="ARBA00019357"/>
    </source>
</evidence>
<evidence type="ECO:0000256" key="17">
    <source>
        <dbReference type="ARBA" id="ARBA00030592"/>
    </source>
</evidence>
<keyword evidence="27" id="KW-1185">Reference proteome</keyword>
<protein>
    <recommendedName>
        <fullName evidence="9">Dihydrofolate synthase/folylpolyglutamate synthase</fullName>
        <ecNumber evidence="7">6.3.2.12</ecNumber>
        <ecNumber evidence="8">6.3.2.17</ecNumber>
    </recommendedName>
    <alternativeName>
        <fullName evidence="18">Folylpoly-gamma-glutamate synthetase-dihydrofolate synthetase</fullName>
    </alternativeName>
    <alternativeName>
        <fullName evidence="16">Folylpolyglutamate synthetase</fullName>
    </alternativeName>
    <alternativeName>
        <fullName evidence="17">Tetrahydrofolylpolyglutamate synthase</fullName>
    </alternativeName>
</protein>
<evidence type="ECO:0000256" key="11">
    <source>
        <dbReference type="ARBA" id="ARBA00022723"/>
    </source>
</evidence>
<evidence type="ECO:0000256" key="4">
    <source>
        <dbReference type="ARBA" id="ARBA00005150"/>
    </source>
</evidence>
<keyword evidence="12 23" id="KW-0547">Nucleotide-binding</keyword>
<feature type="domain" description="Mur ligase C-terminal" evidence="24">
    <location>
        <begin position="290"/>
        <end position="414"/>
    </location>
</feature>
<evidence type="ECO:0000256" key="20">
    <source>
        <dbReference type="ARBA" id="ARBA00047808"/>
    </source>
</evidence>
<evidence type="ECO:0000256" key="2">
    <source>
        <dbReference type="ARBA" id="ARBA00002714"/>
    </source>
</evidence>
<dbReference type="SUPFAM" id="SSF53623">
    <property type="entry name" value="MurD-like peptide ligases, catalytic domain"/>
    <property type="match status" value="1"/>
</dbReference>
<evidence type="ECO:0000256" key="15">
    <source>
        <dbReference type="ARBA" id="ARBA00022909"/>
    </source>
</evidence>
<evidence type="ECO:0000256" key="5">
    <source>
        <dbReference type="ARBA" id="ARBA00008276"/>
    </source>
</evidence>
<reference evidence="26" key="1">
    <citation type="submission" date="2022-10" db="EMBL/GenBank/DDBJ databases">
        <authorList>
            <person name="Koch H."/>
        </authorList>
    </citation>
    <scope>NUCLEOTIDE SEQUENCE</scope>
    <source>
        <strain evidence="26">DNF</strain>
    </source>
</reference>
<keyword evidence="13 23" id="KW-0067">ATP-binding</keyword>
<dbReference type="NCBIfam" id="TIGR01499">
    <property type="entry name" value="folC"/>
    <property type="match status" value="1"/>
</dbReference>
<dbReference type="AlphaFoldDB" id="A0AA86MYZ2"/>
<dbReference type="Gene3D" id="3.40.1190.10">
    <property type="entry name" value="Mur-like, catalytic domain"/>
    <property type="match status" value="1"/>
</dbReference>
<comment type="subunit">
    <text evidence="6">Monomer.</text>
</comment>
<comment type="catalytic activity">
    <reaction evidence="22">
        <text>7,8-dihydropteroate + L-glutamate + ATP = 7,8-dihydrofolate + ADP + phosphate + H(+)</text>
        <dbReference type="Rhea" id="RHEA:23584"/>
        <dbReference type="ChEBI" id="CHEBI:15378"/>
        <dbReference type="ChEBI" id="CHEBI:17839"/>
        <dbReference type="ChEBI" id="CHEBI:29985"/>
        <dbReference type="ChEBI" id="CHEBI:30616"/>
        <dbReference type="ChEBI" id="CHEBI:43474"/>
        <dbReference type="ChEBI" id="CHEBI:57451"/>
        <dbReference type="ChEBI" id="CHEBI:456216"/>
        <dbReference type="EC" id="6.3.2.12"/>
    </reaction>
</comment>
<name>A0AA86MYZ2_9BACT</name>
<evidence type="ECO:0000256" key="18">
    <source>
        <dbReference type="ARBA" id="ARBA00032510"/>
    </source>
</evidence>
<dbReference type="InterPro" id="IPR036565">
    <property type="entry name" value="Mur-like_cat_sf"/>
</dbReference>
<dbReference type="GO" id="GO:0004326">
    <property type="term" value="F:tetrahydrofolylpolyglutamate synthase activity"/>
    <property type="evidence" value="ECO:0007669"/>
    <property type="project" value="UniProtKB-EC"/>
</dbReference>
<keyword evidence="11" id="KW-0479">Metal-binding</keyword>
<dbReference type="PROSITE" id="PS01012">
    <property type="entry name" value="FOLYLPOLYGLU_SYNT_2"/>
    <property type="match status" value="1"/>
</dbReference>
<evidence type="ECO:0000256" key="23">
    <source>
        <dbReference type="PIRNR" id="PIRNR001563"/>
    </source>
</evidence>
<dbReference type="KEGG" id="nti:DNFV4_01938"/>
<comment type="cofactor">
    <cofactor evidence="1">
        <name>Mg(2+)</name>
        <dbReference type="ChEBI" id="CHEBI:18420"/>
    </cofactor>
</comment>
<dbReference type="EC" id="6.3.2.17" evidence="8"/>
<sequence length="435" mass="46644">MPSSYASSVAFLYGLQRHGIKLGLETIRSLLAALEHPERRFPSLHIGGTNGKGSTAAIVASVLAAAGYRVGLYTSPHLVDFRERIRVNGELIAEDRVAALTDDLRAACPPGLSPTFFEFTTAMAFRHFADSAVDVAVLEVGLGGRYDATNVVTPLVSGITTVSFDHEEFLGHDLPSIAFEKAGIIKPLVPVVTGSLPSEAARVVEMVAKEQQAPLLRLGKDYSILGRHPGDCRFSGRRWRFTGLSCPLQGTHQLDNLGCALMMIESAAERGLAISEQAVRHGVRGVEWEGRLETVGQEPMLLLDGAHNPAAAEALSDYLRQLRARPEHPDRSVILLIGMMRDKDHSRFLRALLPLADQVVLTQAGLARSAPVETLRAAIPPGGPPVQVEPAVADALALARRLARPSDIICVTGSLMIIGEVKALLRGSALSPLRG</sequence>
<comment type="function">
    <text evidence="2">Functions in two distinct reactions of the de novo folate biosynthetic pathway. Catalyzes the addition of a glutamate residue to dihydropteroate (7,8-dihydropteroate or H2Pte) to form dihydrofolate (7,8-dihydrofolate monoglutamate or H2Pte-Glu). Also catalyzes successive additions of L-glutamate to tetrahydrofolate or 10-formyltetrahydrofolate or 5,10-methylenetetrahydrofolate, leading to folylpolyglutamate derivatives.</text>
</comment>
<dbReference type="PIRSF" id="PIRSF001563">
    <property type="entry name" value="Folylpolyglu_synth"/>
    <property type="match status" value="1"/>
</dbReference>
<evidence type="ECO:0000256" key="19">
    <source>
        <dbReference type="ARBA" id="ARBA00047493"/>
    </source>
</evidence>
<evidence type="ECO:0000256" key="7">
    <source>
        <dbReference type="ARBA" id="ARBA00013023"/>
    </source>
</evidence>
<evidence type="ECO:0000256" key="22">
    <source>
        <dbReference type="ARBA" id="ARBA00049161"/>
    </source>
</evidence>
<dbReference type="InterPro" id="IPR013221">
    <property type="entry name" value="Mur_ligase_cen"/>
</dbReference>
<dbReference type="GO" id="GO:0005524">
    <property type="term" value="F:ATP binding"/>
    <property type="evidence" value="ECO:0007669"/>
    <property type="project" value="UniProtKB-KW"/>
</dbReference>
<evidence type="ECO:0000256" key="14">
    <source>
        <dbReference type="ARBA" id="ARBA00022842"/>
    </source>
</evidence>
<dbReference type="Gene3D" id="3.90.190.20">
    <property type="entry name" value="Mur ligase, C-terminal domain"/>
    <property type="match status" value="1"/>
</dbReference>
<proteinExistence type="inferred from homology"/>
<comment type="similarity">
    <text evidence="5 23">Belongs to the folylpolyglutamate synthase family.</text>
</comment>
<dbReference type="Proteomes" id="UP001179121">
    <property type="component" value="Chromosome"/>
</dbReference>
<dbReference type="Pfam" id="PF08245">
    <property type="entry name" value="Mur_ligase_M"/>
    <property type="match status" value="1"/>
</dbReference>
<evidence type="ECO:0000256" key="3">
    <source>
        <dbReference type="ARBA" id="ARBA00004799"/>
    </source>
</evidence>
<evidence type="ECO:0000256" key="16">
    <source>
        <dbReference type="ARBA" id="ARBA00030048"/>
    </source>
</evidence>
<dbReference type="InterPro" id="IPR018109">
    <property type="entry name" value="Folylpolyglutamate_synth_CS"/>
</dbReference>
<dbReference type="PROSITE" id="PS01011">
    <property type="entry name" value="FOLYLPOLYGLU_SYNT_1"/>
    <property type="match status" value="1"/>
</dbReference>
<dbReference type="GO" id="GO:0005737">
    <property type="term" value="C:cytoplasm"/>
    <property type="evidence" value="ECO:0007669"/>
    <property type="project" value="TreeGrafter"/>
</dbReference>
<dbReference type="InterPro" id="IPR036615">
    <property type="entry name" value="Mur_ligase_C_dom_sf"/>
</dbReference>
<keyword evidence="15" id="KW-0289">Folate biosynthesis</keyword>
<dbReference type="FunFam" id="3.40.1190.10:FF:000004">
    <property type="entry name" value="Dihydrofolate synthase/folylpolyglutamate synthase"/>
    <property type="match status" value="1"/>
</dbReference>
<dbReference type="GO" id="GO:0046872">
    <property type="term" value="F:metal ion binding"/>
    <property type="evidence" value="ECO:0007669"/>
    <property type="project" value="UniProtKB-KW"/>
</dbReference>
<keyword evidence="10 23" id="KW-0436">Ligase</keyword>
<dbReference type="GO" id="GO:0046656">
    <property type="term" value="P:folic acid biosynthetic process"/>
    <property type="evidence" value="ECO:0007669"/>
    <property type="project" value="UniProtKB-KW"/>
</dbReference>
<evidence type="ECO:0000259" key="24">
    <source>
        <dbReference type="Pfam" id="PF02875"/>
    </source>
</evidence>
<dbReference type="PANTHER" id="PTHR11136:SF0">
    <property type="entry name" value="DIHYDROFOLATE SYNTHETASE-RELATED"/>
    <property type="match status" value="1"/>
</dbReference>
<gene>
    <name evidence="26" type="ORF">DNFV4_01938</name>
</gene>
<comment type="catalytic activity">
    <reaction evidence="21">
        <text>(6R)-5,10-methylenetetrahydrofolyl-(gamma-L-Glu)(n) + L-glutamate + ATP = (6R)-5,10-methylenetetrahydrofolyl-(gamma-L-Glu)(n+1) + ADP + phosphate + H(+)</text>
        <dbReference type="Rhea" id="RHEA:51912"/>
        <dbReference type="Rhea" id="RHEA-COMP:13257"/>
        <dbReference type="Rhea" id="RHEA-COMP:13258"/>
        <dbReference type="ChEBI" id="CHEBI:15378"/>
        <dbReference type="ChEBI" id="CHEBI:29985"/>
        <dbReference type="ChEBI" id="CHEBI:30616"/>
        <dbReference type="ChEBI" id="CHEBI:43474"/>
        <dbReference type="ChEBI" id="CHEBI:136572"/>
        <dbReference type="ChEBI" id="CHEBI:456216"/>
        <dbReference type="EC" id="6.3.2.17"/>
    </reaction>
</comment>
<comment type="catalytic activity">
    <reaction evidence="20">
        <text>10-formyltetrahydrofolyl-(gamma-L-Glu)(n) + L-glutamate + ATP = 10-formyltetrahydrofolyl-(gamma-L-Glu)(n+1) + ADP + phosphate + H(+)</text>
        <dbReference type="Rhea" id="RHEA:51904"/>
        <dbReference type="Rhea" id="RHEA-COMP:13088"/>
        <dbReference type="Rhea" id="RHEA-COMP:14300"/>
        <dbReference type="ChEBI" id="CHEBI:15378"/>
        <dbReference type="ChEBI" id="CHEBI:29985"/>
        <dbReference type="ChEBI" id="CHEBI:30616"/>
        <dbReference type="ChEBI" id="CHEBI:43474"/>
        <dbReference type="ChEBI" id="CHEBI:134413"/>
        <dbReference type="ChEBI" id="CHEBI:456216"/>
        <dbReference type="EC" id="6.3.2.17"/>
    </reaction>
</comment>
<evidence type="ECO:0000313" key="27">
    <source>
        <dbReference type="Proteomes" id="UP001179121"/>
    </source>
</evidence>
<dbReference type="InterPro" id="IPR004101">
    <property type="entry name" value="Mur_ligase_C"/>
</dbReference>
<dbReference type="GO" id="GO:0008841">
    <property type="term" value="F:dihydrofolate synthase activity"/>
    <property type="evidence" value="ECO:0007669"/>
    <property type="project" value="UniProtKB-EC"/>
</dbReference>
<dbReference type="EC" id="6.3.2.12" evidence="7"/>
<feature type="domain" description="Mur ligase central" evidence="25">
    <location>
        <begin position="46"/>
        <end position="262"/>
    </location>
</feature>
<dbReference type="EMBL" id="OX365700">
    <property type="protein sequence ID" value="CAI4031517.1"/>
    <property type="molecule type" value="Genomic_DNA"/>
</dbReference>
<accession>A0AA86MYZ2</accession>
<comment type="pathway">
    <text evidence="3">Cofactor biosynthesis; tetrahydrofolate biosynthesis; 7,8-dihydrofolate from 2-amino-4-hydroxy-6-hydroxymethyl-7,8-dihydropteridine diphosphate and 4-aminobenzoate: step 2/2.</text>
</comment>
<evidence type="ECO:0000256" key="12">
    <source>
        <dbReference type="ARBA" id="ARBA00022741"/>
    </source>
</evidence>
<dbReference type="SUPFAM" id="SSF53244">
    <property type="entry name" value="MurD-like peptide ligases, peptide-binding domain"/>
    <property type="match status" value="1"/>
</dbReference>
<comment type="pathway">
    <text evidence="4">Cofactor biosynthesis; tetrahydrofolylpolyglutamate biosynthesis.</text>
</comment>
<evidence type="ECO:0000313" key="26">
    <source>
        <dbReference type="EMBL" id="CAI4031517.1"/>
    </source>
</evidence>
<evidence type="ECO:0000256" key="21">
    <source>
        <dbReference type="ARBA" id="ARBA00049035"/>
    </source>
</evidence>
<dbReference type="PANTHER" id="PTHR11136">
    <property type="entry name" value="FOLYLPOLYGLUTAMATE SYNTHASE-RELATED"/>
    <property type="match status" value="1"/>
</dbReference>
<evidence type="ECO:0000256" key="13">
    <source>
        <dbReference type="ARBA" id="ARBA00022840"/>
    </source>
</evidence>
<organism evidence="26 27">
    <name type="scientific">Nitrospira tepida</name>
    <dbReference type="NCBI Taxonomy" id="2973512"/>
    <lineage>
        <taxon>Bacteria</taxon>
        <taxon>Pseudomonadati</taxon>
        <taxon>Nitrospirota</taxon>
        <taxon>Nitrospiria</taxon>
        <taxon>Nitrospirales</taxon>
        <taxon>Nitrospiraceae</taxon>
        <taxon>Nitrospira</taxon>
    </lineage>
</organism>
<evidence type="ECO:0000256" key="10">
    <source>
        <dbReference type="ARBA" id="ARBA00022598"/>
    </source>
</evidence>
<evidence type="ECO:0000256" key="1">
    <source>
        <dbReference type="ARBA" id="ARBA00001946"/>
    </source>
</evidence>
<dbReference type="Pfam" id="PF02875">
    <property type="entry name" value="Mur_ligase_C"/>
    <property type="match status" value="1"/>
</dbReference>
<evidence type="ECO:0000256" key="8">
    <source>
        <dbReference type="ARBA" id="ARBA00013025"/>
    </source>
</evidence>
<evidence type="ECO:0000256" key="6">
    <source>
        <dbReference type="ARBA" id="ARBA00011245"/>
    </source>
</evidence>
<comment type="catalytic activity">
    <reaction evidence="19">
        <text>(6S)-5,6,7,8-tetrahydrofolyl-(gamma-L-Glu)(n) + L-glutamate + ATP = (6S)-5,6,7,8-tetrahydrofolyl-(gamma-L-Glu)(n+1) + ADP + phosphate + H(+)</text>
        <dbReference type="Rhea" id="RHEA:10580"/>
        <dbReference type="Rhea" id="RHEA-COMP:14738"/>
        <dbReference type="Rhea" id="RHEA-COMP:14740"/>
        <dbReference type="ChEBI" id="CHEBI:15378"/>
        <dbReference type="ChEBI" id="CHEBI:29985"/>
        <dbReference type="ChEBI" id="CHEBI:30616"/>
        <dbReference type="ChEBI" id="CHEBI:43474"/>
        <dbReference type="ChEBI" id="CHEBI:141005"/>
        <dbReference type="ChEBI" id="CHEBI:456216"/>
        <dbReference type="EC" id="6.3.2.17"/>
    </reaction>
</comment>
<dbReference type="InterPro" id="IPR001645">
    <property type="entry name" value="Folylpolyglutamate_synth"/>
</dbReference>